<feature type="domain" description="TNase-like" evidence="5">
    <location>
        <begin position="32"/>
        <end position="166"/>
    </location>
</feature>
<keyword evidence="2" id="KW-0255">Endonuclease</keyword>
<evidence type="ECO:0000313" key="7">
    <source>
        <dbReference type="Proteomes" id="UP000727993"/>
    </source>
</evidence>
<dbReference type="PROSITE" id="PS50830">
    <property type="entry name" value="TNASE_3"/>
    <property type="match status" value="1"/>
</dbReference>
<dbReference type="AlphaFoldDB" id="A0A936NED0"/>
<feature type="signal peptide" evidence="4">
    <location>
        <begin position="1"/>
        <end position="22"/>
    </location>
</feature>
<evidence type="ECO:0000256" key="4">
    <source>
        <dbReference type="SAM" id="SignalP"/>
    </source>
</evidence>
<evidence type="ECO:0000256" key="1">
    <source>
        <dbReference type="ARBA" id="ARBA00022722"/>
    </source>
</evidence>
<dbReference type="PANTHER" id="PTHR12302:SF3">
    <property type="entry name" value="SERINE_THREONINE-PROTEIN KINASE 31"/>
    <property type="match status" value="1"/>
</dbReference>
<evidence type="ECO:0000256" key="2">
    <source>
        <dbReference type="ARBA" id="ARBA00022759"/>
    </source>
</evidence>
<keyword evidence="4" id="KW-0732">Signal</keyword>
<reference evidence="6 7" key="1">
    <citation type="submission" date="2020-10" db="EMBL/GenBank/DDBJ databases">
        <title>Connecting structure to function with the recovery of over 1000 high-quality activated sludge metagenome-assembled genomes encoding full-length rRNA genes using long-read sequencing.</title>
        <authorList>
            <person name="Singleton C.M."/>
            <person name="Petriglieri F."/>
            <person name="Kristensen J.M."/>
            <person name="Kirkegaard R.H."/>
            <person name="Michaelsen T.Y."/>
            <person name="Andersen M.H."/>
            <person name="Karst S.M."/>
            <person name="Dueholm M.S."/>
            <person name="Nielsen P.H."/>
            <person name="Albertsen M."/>
        </authorList>
    </citation>
    <scope>NUCLEOTIDE SEQUENCE [LARGE SCALE GENOMIC DNA]</scope>
    <source>
        <strain evidence="6">Lyne_18-Q3-R50-59_MAXAC.006</strain>
    </source>
</reference>
<keyword evidence="3" id="KW-0378">Hydrolase</keyword>
<evidence type="ECO:0000256" key="3">
    <source>
        <dbReference type="ARBA" id="ARBA00022801"/>
    </source>
</evidence>
<comment type="caution">
    <text evidence="6">The sequence shown here is derived from an EMBL/GenBank/DDBJ whole genome shotgun (WGS) entry which is preliminary data.</text>
</comment>
<dbReference type="PROSITE" id="PS01123">
    <property type="entry name" value="TNASE_1"/>
    <property type="match status" value="1"/>
</dbReference>
<protein>
    <submittedName>
        <fullName evidence="6">Thermonuclease family protein</fullName>
    </submittedName>
</protein>
<dbReference type="InterPro" id="IPR002071">
    <property type="entry name" value="Thermonucl_AS"/>
</dbReference>
<evidence type="ECO:0000313" key="6">
    <source>
        <dbReference type="EMBL" id="MBK9298775.1"/>
    </source>
</evidence>
<dbReference type="EMBL" id="JADJZA010000010">
    <property type="protein sequence ID" value="MBK9298775.1"/>
    <property type="molecule type" value="Genomic_DNA"/>
</dbReference>
<dbReference type="SUPFAM" id="SSF50199">
    <property type="entry name" value="Staphylococcal nuclease"/>
    <property type="match status" value="1"/>
</dbReference>
<name>A0A936NED0_9ACTN</name>
<proteinExistence type="predicted"/>
<dbReference type="Gene3D" id="2.40.50.90">
    <property type="match status" value="1"/>
</dbReference>
<keyword evidence="1" id="KW-0540">Nuclease</keyword>
<dbReference type="SMART" id="SM00318">
    <property type="entry name" value="SNc"/>
    <property type="match status" value="1"/>
</dbReference>
<gene>
    <name evidence="6" type="ORF">IPN02_18485</name>
</gene>
<dbReference type="Pfam" id="PF00565">
    <property type="entry name" value="SNase"/>
    <property type="match status" value="1"/>
</dbReference>
<dbReference type="GO" id="GO:0003676">
    <property type="term" value="F:nucleic acid binding"/>
    <property type="evidence" value="ECO:0007669"/>
    <property type="project" value="InterPro"/>
</dbReference>
<sequence length="172" mass="18572">MKRLALVLALVATITTVATVRAGGGSQPRFSGPGVAQVRTVADGDTIDVSLNGHTERVRLLGIDTPETVDPRRPVGCFGPEASHETKTMLPSGTWVRLERDAELRDRYGRLLAYVTRLPDEVSVNEHLLANGFADTLRIGPNKAYVGDYAAARNRARAERIGAWGACPHPFA</sequence>
<organism evidence="6 7">
    <name type="scientific">Candidatus Neomicrothrix subdominans</name>
    <dbReference type="NCBI Taxonomy" id="2954438"/>
    <lineage>
        <taxon>Bacteria</taxon>
        <taxon>Bacillati</taxon>
        <taxon>Actinomycetota</taxon>
        <taxon>Acidimicrobiia</taxon>
        <taxon>Acidimicrobiales</taxon>
        <taxon>Microthrixaceae</taxon>
        <taxon>Candidatus Neomicrothrix</taxon>
    </lineage>
</organism>
<evidence type="ECO:0000259" key="5">
    <source>
        <dbReference type="PROSITE" id="PS50830"/>
    </source>
</evidence>
<feature type="chain" id="PRO_5037267614" evidence="4">
    <location>
        <begin position="23"/>
        <end position="172"/>
    </location>
</feature>
<dbReference type="GO" id="GO:0016787">
    <property type="term" value="F:hydrolase activity"/>
    <property type="evidence" value="ECO:0007669"/>
    <property type="project" value="UniProtKB-KW"/>
</dbReference>
<accession>A0A936NED0</accession>
<dbReference type="InterPro" id="IPR016071">
    <property type="entry name" value="Staphylococal_nuclease_OB-fold"/>
</dbReference>
<dbReference type="InterPro" id="IPR035437">
    <property type="entry name" value="SNase_OB-fold_sf"/>
</dbReference>
<dbReference type="Proteomes" id="UP000727993">
    <property type="component" value="Unassembled WGS sequence"/>
</dbReference>
<dbReference type="PANTHER" id="PTHR12302">
    <property type="entry name" value="EBNA2 BINDING PROTEIN P100"/>
    <property type="match status" value="1"/>
</dbReference>
<dbReference type="GO" id="GO:0004519">
    <property type="term" value="F:endonuclease activity"/>
    <property type="evidence" value="ECO:0007669"/>
    <property type="project" value="UniProtKB-KW"/>
</dbReference>